<keyword evidence="1" id="KW-0808">Transferase</keyword>
<accession>A0A7W8SHR7</accession>
<dbReference type="SUPFAM" id="SSF56112">
    <property type="entry name" value="Protein kinase-like (PK-like)"/>
    <property type="match status" value="1"/>
</dbReference>
<dbReference type="AlphaFoldDB" id="A0A7W8SHR7"/>
<dbReference type="Pfam" id="PF04655">
    <property type="entry name" value="APH_6_hur"/>
    <property type="match status" value="1"/>
</dbReference>
<proteinExistence type="predicted"/>
<dbReference type="GO" id="GO:0050300">
    <property type="term" value="F:aminoglycoside 6-kinase activity"/>
    <property type="evidence" value="ECO:0007669"/>
    <property type="project" value="UniProtKB-EC"/>
</dbReference>
<sequence>MTSESGPAGSRGASPARAARRAGAVALPAALRSGAGRTPEGAAWLGRVPDLVARALRRWDLVAGEPFASGSASWCAPVRGPGGADLVLKVSFPHDEARDEAAVLRAWHGRGAARLVDAHAEDWALLLDRVRPGTPMRAARTPVAARLAAGADVLRALHAAPAPAGLPALADVVGRWAVLVRERADRAACAGLRLDPGLLRAALGVLEAPAAGRAVVLHGDLNPGNLLRGPDGWVAIDPKALRGDPAYDPWSLLEQVGAPWRAPDPVRALGDRTRLVAGRAGVDAAAAAGWALARSVEAALWLWHHGARPPAVDATLRRARDWAAVRDGAAR</sequence>
<gene>
    <name evidence="1" type="ORF">HNR08_004066</name>
</gene>
<dbReference type="InterPro" id="IPR011009">
    <property type="entry name" value="Kinase-like_dom_sf"/>
</dbReference>
<dbReference type="EC" id="2.7.1.72" evidence="1"/>
<dbReference type="GO" id="GO:0019748">
    <property type="term" value="P:secondary metabolic process"/>
    <property type="evidence" value="ECO:0007669"/>
    <property type="project" value="InterPro"/>
</dbReference>
<name>A0A7W8SHR7_9CELL</name>
<organism evidence="1 2">
    <name type="scientific">Cellulomonas hominis</name>
    <dbReference type="NCBI Taxonomy" id="156981"/>
    <lineage>
        <taxon>Bacteria</taxon>
        <taxon>Bacillati</taxon>
        <taxon>Actinomycetota</taxon>
        <taxon>Actinomycetes</taxon>
        <taxon>Micrococcales</taxon>
        <taxon>Cellulomonadaceae</taxon>
        <taxon>Cellulomonas</taxon>
    </lineage>
</organism>
<evidence type="ECO:0000313" key="2">
    <source>
        <dbReference type="Proteomes" id="UP000564629"/>
    </source>
</evidence>
<dbReference type="InterPro" id="IPR006748">
    <property type="entry name" value="NH2Glyco/OHUrea_AB-resist_kin"/>
</dbReference>
<comment type="caution">
    <text evidence="1">The sequence shown here is derived from an EMBL/GenBank/DDBJ whole genome shotgun (WGS) entry which is preliminary data.</text>
</comment>
<dbReference type="RefSeq" id="WP_183835245.1">
    <property type="nucleotide sequence ID" value="NZ_BJVQ01000032.1"/>
</dbReference>
<evidence type="ECO:0000313" key="1">
    <source>
        <dbReference type="EMBL" id="MBB5475330.1"/>
    </source>
</evidence>
<keyword evidence="1" id="KW-0418">Kinase</keyword>
<dbReference type="Proteomes" id="UP000564629">
    <property type="component" value="Unassembled WGS sequence"/>
</dbReference>
<reference evidence="1 2" key="1">
    <citation type="submission" date="2020-08" db="EMBL/GenBank/DDBJ databases">
        <title>Sequencing the genomes of 1000 actinobacteria strains.</title>
        <authorList>
            <person name="Klenk H.-P."/>
        </authorList>
    </citation>
    <scope>NUCLEOTIDE SEQUENCE [LARGE SCALE GENOMIC DNA]</scope>
    <source>
        <strain evidence="1 2">DSM 9581</strain>
    </source>
</reference>
<protein>
    <submittedName>
        <fullName evidence="1">Streptomycin 6-kinase</fullName>
        <ecNumber evidence="1">2.7.1.72</ecNumber>
    </submittedName>
</protein>
<dbReference type="Gene3D" id="1.10.510.10">
    <property type="entry name" value="Transferase(Phosphotransferase) domain 1"/>
    <property type="match status" value="1"/>
</dbReference>
<dbReference type="EMBL" id="JACHDN010000001">
    <property type="protein sequence ID" value="MBB5475330.1"/>
    <property type="molecule type" value="Genomic_DNA"/>
</dbReference>